<keyword evidence="2" id="KW-0479">Metal-binding</keyword>
<dbReference type="InterPro" id="IPR005123">
    <property type="entry name" value="Oxoglu/Fe-dep_dioxygenase_dom"/>
</dbReference>
<evidence type="ECO:0000256" key="4">
    <source>
        <dbReference type="ARBA" id="ARBA00023002"/>
    </source>
</evidence>
<dbReference type="SMART" id="SM00702">
    <property type="entry name" value="P4Hc"/>
    <property type="match status" value="1"/>
</dbReference>
<evidence type="ECO:0000256" key="3">
    <source>
        <dbReference type="ARBA" id="ARBA00022964"/>
    </source>
</evidence>
<dbReference type="EMBL" id="BRXY01000185">
    <property type="protein sequence ID" value="GMH75102.1"/>
    <property type="molecule type" value="Genomic_DNA"/>
</dbReference>
<feature type="domain" description="Fe2OG dioxygenase" evidence="7">
    <location>
        <begin position="91"/>
        <end position="199"/>
    </location>
</feature>
<keyword evidence="5" id="KW-0408">Iron</keyword>
<organism evidence="8 9">
    <name type="scientific">Triparma strigata</name>
    <dbReference type="NCBI Taxonomy" id="1606541"/>
    <lineage>
        <taxon>Eukaryota</taxon>
        <taxon>Sar</taxon>
        <taxon>Stramenopiles</taxon>
        <taxon>Ochrophyta</taxon>
        <taxon>Bolidophyceae</taxon>
        <taxon>Parmales</taxon>
        <taxon>Triparmaceae</taxon>
        <taxon>Triparma</taxon>
    </lineage>
</organism>
<evidence type="ECO:0000256" key="6">
    <source>
        <dbReference type="SAM" id="SignalP"/>
    </source>
</evidence>
<dbReference type="InterPro" id="IPR006620">
    <property type="entry name" value="Pro_4_hyd_alph"/>
</dbReference>
<dbReference type="GO" id="GO:0031418">
    <property type="term" value="F:L-ascorbic acid binding"/>
    <property type="evidence" value="ECO:0007669"/>
    <property type="project" value="InterPro"/>
</dbReference>
<evidence type="ECO:0000256" key="2">
    <source>
        <dbReference type="ARBA" id="ARBA00022723"/>
    </source>
</evidence>
<dbReference type="OrthoDB" id="42213at2759"/>
<proteinExistence type="predicted"/>
<keyword evidence="6" id="KW-0732">Signal</keyword>
<protein>
    <recommendedName>
        <fullName evidence="7">Fe2OG dioxygenase domain-containing protein</fullName>
    </recommendedName>
</protein>
<keyword evidence="3" id="KW-0223">Dioxygenase</keyword>
<dbReference type="SUPFAM" id="SSF51197">
    <property type="entry name" value="Clavaminate synthase-like"/>
    <property type="match status" value="1"/>
</dbReference>
<dbReference type="GO" id="GO:0016705">
    <property type="term" value="F:oxidoreductase activity, acting on paired donors, with incorporation or reduction of molecular oxygen"/>
    <property type="evidence" value="ECO:0007669"/>
    <property type="project" value="InterPro"/>
</dbReference>
<name>A0A9W7AMS1_9STRA</name>
<dbReference type="PROSITE" id="PS51471">
    <property type="entry name" value="FE2OG_OXY"/>
    <property type="match status" value="1"/>
</dbReference>
<evidence type="ECO:0000313" key="8">
    <source>
        <dbReference type="EMBL" id="GMH75102.1"/>
    </source>
</evidence>
<comment type="caution">
    <text evidence="8">The sequence shown here is derived from an EMBL/GenBank/DDBJ whole genome shotgun (WGS) entry which is preliminary data.</text>
</comment>
<dbReference type="GO" id="GO:0005506">
    <property type="term" value="F:iron ion binding"/>
    <property type="evidence" value="ECO:0007669"/>
    <property type="project" value="InterPro"/>
</dbReference>
<keyword evidence="4" id="KW-0560">Oxidoreductase</keyword>
<dbReference type="GO" id="GO:0051213">
    <property type="term" value="F:dioxygenase activity"/>
    <property type="evidence" value="ECO:0007669"/>
    <property type="project" value="UniProtKB-KW"/>
</dbReference>
<evidence type="ECO:0000259" key="7">
    <source>
        <dbReference type="PROSITE" id="PS51471"/>
    </source>
</evidence>
<evidence type="ECO:0000256" key="5">
    <source>
        <dbReference type="ARBA" id="ARBA00023004"/>
    </source>
</evidence>
<gene>
    <name evidence="8" type="ORF">TrST_g5008</name>
</gene>
<dbReference type="AlphaFoldDB" id="A0A9W7AMS1"/>
<dbReference type="Proteomes" id="UP001165085">
    <property type="component" value="Unassembled WGS sequence"/>
</dbReference>
<feature type="chain" id="PRO_5040764107" description="Fe2OG dioxygenase domain-containing protein" evidence="6">
    <location>
        <begin position="21"/>
        <end position="231"/>
    </location>
</feature>
<reference evidence="9" key="1">
    <citation type="journal article" date="2023" name="Commun. Biol.">
        <title>Genome analysis of Parmales, the sister group of diatoms, reveals the evolutionary specialization of diatoms from phago-mixotrophs to photoautotrophs.</title>
        <authorList>
            <person name="Ban H."/>
            <person name="Sato S."/>
            <person name="Yoshikawa S."/>
            <person name="Yamada K."/>
            <person name="Nakamura Y."/>
            <person name="Ichinomiya M."/>
            <person name="Sato N."/>
            <person name="Blanc-Mathieu R."/>
            <person name="Endo H."/>
            <person name="Kuwata A."/>
            <person name="Ogata H."/>
        </authorList>
    </citation>
    <scope>NUCLEOTIDE SEQUENCE [LARGE SCALE GENOMIC DNA]</scope>
    <source>
        <strain evidence="9">NIES 3701</strain>
    </source>
</reference>
<comment type="cofactor">
    <cofactor evidence="1">
        <name>L-ascorbate</name>
        <dbReference type="ChEBI" id="CHEBI:38290"/>
    </cofactor>
</comment>
<keyword evidence="9" id="KW-1185">Reference proteome</keyword>
<dbReference type="Gene3D" id="2.60.120.620">
    <property type="entry name" value="q2cbj1_9rhob like domain"/>
    <property type="match status" value="1"/>
</dbReference>
<accession>A0A9W7AMS1</accession>
<feature type="signal peptide" evidence="6">
    <location>
        <begin position="1"/>
        <end position="20"/>
    </location>
</feature>
<sequence>MHLPAASIHVFPSFLSSSSCISLLASCSVLSNWTSSQTSHANFSTKDISLLDHTSLMEQFNSTDVYDKIEEAYKMIPSRSNGRTNARSPLSFLDLFVVKYTAGDFDELNMHRDGSLISFTLPLSEEHEGGGTTFECLQDDGDDHDRVLVHGVNTDWGEVKNGTVHARAGTLVVHSGKMMHGGGKVTKNNRYVLVGFLHVESKDEDMFRLCKRLARFDAPEKRGYSAEDLLP</sequence>
<evidence type="ECO:0000256" key="1">
    <source>
        <dbReference type="ARBA" id="ARBA00001961"/>
    </source>
</evidence>
<evidence type="ECO:0000313" key="9">
    <source>
        <dbReference type="Proteomes" id="UP001165085"/>
    </source>
</evidence>